<keyword evidence="10" id="KW-1185">Reference proteome</keyword>
<name>A0AAN9XXP4_9HEMI</name>
<proteinExistence type="predicted"/>
<dbReference type="GO" id="GO:0008270">
    <property type="term" value="F:zinc ion binding"/>
    <property type="evidence" value="ECO:0007669"/>
    <property type="project" value="UniProtKB-KW"/>
</dbReference>
<dbReference type="InterPro" id="IPR006612">
    <property type="entry name" value="THAP_Znf"/>
</dbReference>
<feature type="domain" description="THAP-type" evidence="6">
    <location>
        <begin position="4"/>
        <end position="47"/>
    </location>
</feature>
<protein>
    <recommendedName>
        <fullName evidence="11">THAP-type domain-containing protein</fullName>
    </recommendedName>
</protein>
<gene>
    <name evidence="9" type="ORF">V9T40_014647</name>
</gene>
<evidence type="ECO:0000256" key="2">
    <source>
        <dbReference type="ARBA" id="ARBA00022723"/>
    </source>
</evidence>
<feature type="domain" description="Transposase Helix-turn-helix" evidence="8">
    <location>
        <begin position="161"/>
        <end position="210"/>
    </location>
</feature>
<dbReference type="PANTHER" id="PTHR23080">
    <property type="entry name" value="THAP DOMAIN PROTEIN"/>
    <property type="match status" value="1"/>
</dbReference>
<dbReference type="GO" id="GO:0003677">
    <property type="term" value="F:DNA binding"/>
    <property type="evidence" value="ECO:0007669"/>
    <property type="project" value="UniProtKB-KW"/>
</dbReference>
<evidence type="ECO:0000313" key="9">
    <source>
        <dbReference type="EMBL" id="KAK7572175.1"/>
    </source>
</evidence>
<comment type="cofactor">
    <cofactor evidence="1">
        <name>a divalent metal cation</name>
        <dbReference type="ChEBI" id="CHEBI:60240"/>
    </cofactor>
</comment>
<dbReference type="Pfam" id="PF13359">
    <property type="entry name" value="DDE_Tnp_4"/>
    <property type="match status" value="1"/>
</dbReference>
<dbReference type="EMBL" id="JBBCAQ010000038">
    <property type="protein sequence ID" value="KAK7572175.1"/>
    <property type="molecule type" value="Genomic_DNA"/>
</dbReference>
<evidence type="ECO:0000259" key="7">
    <source>
        <dbReference type="Pfam" id="PF13359"/>
    </source>
</evidence>
<evidence type="ECO:0000259" key="8">
    <source>
        <dbReference type="Pfam" id="PF13613"/>
    </source>
</evidence>
<keyword evidence="2" id="KW-0479">Metal-binding</keyword>
<dbReference type="InterPro" id="IPR027806">
    <property type="entry name" value="HARBI1_dom"/>
</dbReference>
<dbReference type="Pfam" id="PF13613">
    <property type="entry name" value="HTH_Tnp_4"/>
    <property type="match status" value="1"/>
</dbReference>
<keyword evidence="4" id="KW-0862">Zinc</keyword>
<dbReference type="InterPro" id="IPR027805">
    <property type="entry name" value="Transposase_HTH_dom"/>
</dbReference>
<feature type="domain" description="DDE Tnp4" evidence="7">
    <location>
        <begin position="243"/>
        <end position="398"/>
    </location>
</feature>
<comment type="caution">
    <text evidence="9">The sequence shown here is derived from an EMBL/GenBank/DDBJ whole genome shotgun (WGS) entry which is preliminary data.</text>
</comment>
<evidence type="ECO:0000256" key="1">
    <source>
        <dbReference type="ARBA" id="ARBA00001968"/>
    </source>
</evidence>
<dbReference type="PANTHER" id="PTHR23080:SF133">
    <property type="entry name" value="SI:CH211-262I1.5-RELATED"/>
    <property type="match status" value="1"/>
</dbReference>
<evidence type="ECO:0000256" key="3">
    <source>
        <dbReference type="ARBA" id="ARBA00022771"/>
    </source>
</evidence>
<keyword evidence="3" id="KW-0863">Zinc-finger</keyword>
<evidence type="ECO:0000259" key="6">
    <source>
        <dbReference type="Pfam" id="PF05485"/>
    </source>
</evidence>
<evidence type="ECO:0000256" key="5">
    <source>
        <dbReference type="ARBA" id="ARBA00023125"/>
    </source>
</evidence>
<evidence type="ECO:0000313" key="10">
    <source>
        <dbReference type="Proteomes" id="UP001367676"/>
    </source>
</evidence>
<evidence type="ECO:0000256" key="4">
    <source>
        <dbReference type="ARBA" id="ARBA00022833"/>
    </source>
</evidence>
<keyword evidence="5" id="KW-0238">DNA-binding</keyword>
<dbReference type="Pfam" id="PF05485">
    <property type="entry name" value="THAP"/>
    <property type="match status" value="1"/>
</dbReference>
<dbReference type="SUPFAM" id="SSF57716">
    <property type="entry name" value="Glucocorticoid receptor-like (DNA-binding domain)"/>
    <property type="match status" value="1"/>
</dbReference>
<evidence type="ECO:0008006" key="11">
    <source>
        <dbReference type="Google" id="ProtNLM"/>
    </source>
</evidence>
<dbReference type="Proteomes" id="UP001367676">
    <property type="component" value="Unassembled WGS sequence"/>
</dbReference>
<organism evidence="9 10">
    <name type="scientific">Parthenolecanium corni</name>
    <dbReference type="NCBI Taxonomy" id="536013"/>
    <lineage>
        <taxon>Eukaryota</taxon>
        <taxon>Metazoa</taxon>
        <taxon>Ecdysozoa</taxon>
        <taxon>Arthropoda</taxon>
        <taxon>Hexapoda</taxon>
        <taxon>Insecta</taxon>
        <taxon>Pterygota</taxon>
        <taxon>Neoptera</taxon>
        <taxon>Paraneoptera</taxon>
        <taxon>Hemiptera</taxon>
        <taxon>Sternorrhyncha</taxon>
        <taxon>Coccoidea</taxon>
        <taxon>Coccidae</taxon>
        <taxon>Parthenolecanium</taxon>
    </lineage>
</organism>
<dbReference type="AlphaFoldDB" id="A0AAN9XXP4"/>
<accession>A0AAN9XXP4</accession>
<sequence length="433" mass="49497">MVLCFVPHCNHFSDKNKCKYFRFPSEEKSRKKWIKILRRTDENKGDESVVRDLELEETSNSSSNSVVLEAENDKNLKSNEKCPPGSNSVLFEAENYFLHREIEKLKAEIEQLKNRPFGFHSLKDNVSALHYYTGSSPNAFKIIVNLCAASNFKYYNKWKVQCLSLEDQILITLMKLRHSFTLKDLSFRFNCGTSTVSNIILTFIIVLHRVLYLELMNDVPSKDKKAEFVPNCFISSKNSRMIVDCTEFQCEEPHKIDEQKATHSNYKHMNSLKCCAGVAPSGVFTYCSNLYPGSVPDKEIVERCRLVKIFKPGDLIFADKGLLNDVVPKDVSVNSPSFFGTPQCNPDETEATNNIDKAHLLIGRAFHRLKCYKILKLIPKSLYEHSSKIFQLCAALTNFQNFSIEKADNSSQPENLHLSDSENELDEIVLANK</sequence>
<reference evidence="9 10" key="1">
    <citation type="submission" date="2024-03" db="EMBL/GenBank/DDBJ databases">
        <title>Adaptation during the transition from Ophiocordyceps entomopathogen to insect associate is accompanied by gene loss and intensified selection.</title>
        <authorList>
            <person name="Ward C.M."/>
            <person name="Onetto C.A."/>
            <person name="Borneman A.R."/>
        </authorList>
    </citation>
    <scope>NUCLEOTIDE SEQUENCE [LARGE SCALE GENOMIC DNA]</scope>
    <source>
        <strain evidence="9">AWRI1</strain>
        <tissue evidence="9">Single Adult Female</tissue>
    </source>
</reference>